<proteinExistence type="predicted"/>
<keyword evidence="1" id="KW-0812">Transmembrane</keyword>
<evidence type="ECO:0000256" key="1">
    <source>
        <dbReference type="SAM" id="Phobius"/>
    </source>
</evidence>
<dbReference type="STRING" id="35752.SAMN05421541_104592"/>
<accession>A0A1I2EPA6</accession>
<dbReference type="OrthoDB" id="5020186at2"/>
<sequence length="116" mass="12022">MSDARRTSPARSLITAAALGYLTNTAFGVAVAMGAIDNRRIRWVHHALYVVTSSLTTAALAAAAIERRPGGLALLPAAGPLVVLPYAGGRLHRHAAVAGSAAPAYLIALVLAWKDR</sequence>
<dbReference type="AlphaFoldDB" id="A0A1I2EPA6"/>
<feature type="transmembrane region" description="Helical" evidence="1">
    <location>
        <begin position="12"/>
        <end position="35"/>
    </location>
</feature>
<protein>
    <submittedName>
        <fullName evidence="2">Uncharacterized protein</fullName>
    </submittedName>
</protein>
<dbReference type="EMBL" id="FONV01000004">
    <property type="protein sequence ID" value="SFE94161.1"/>
    <property type="molecule type" value="Genomic_DNA"/>
</dbReference>
<gene>
    <name evidence="2" type="ORF">SAMN05421541_104592</name>
</gene>
<evidence type="ECO:0000313" key="3">
    <source>
        <dbReference type="Proteomes" id="UP000199645"/>
    </source>
</evidence>
<dbReference type="Proteomes" id="UP000199645">
    <property type="component" value="Unassembled WGS sequence"/>
</dbReference>
<feature type="transmembrane region" description="Helical" evidence="1">
    <location>
        <begin position="95"/>
        <end position="113"/>
    </location>
</feature>
<name>A0A1I2EPA6_9ACTN</name>
<feature type="transmembrane region" description="Helical" evidence="1">
    <location>
        <begin position="47"/>
        <end position="65"/>
    </location>
</feature>
<keyword evidence="1" id="KW-0472">Membrane</keyword>
<organism evidence="2 3">
    <name type="scientific">Actinoplanes philippinensis</name>
    <dbReference type="NCBI Taxonomy" id="35752"/>
    <lineage>
        <taxon>Bacteria</taxon>
        <taxon>Bacillati</taxon>
        <taxon>Actinomycetota</taxon>
        <taxon>Actinomycetes</taxon>
        <taxon>Micromonosporales</taxon>
        <taxon>Micromonosporaceae</taxon>
        <taxon>Actinoplanes</taxon>
    </lineage>
</organism>
<keyword evidence="3" id="KW-1185">Reference proteome</keyword>
<evidence type="ECO:0000313" key="2">
    <source>
        <dbReference type="EMBL" id="SFE94161.1"/>
    </source>
</evidence>
<keyword evidence="1" id="KW-1133">Transmembrane helix</keyword>
<reference evidence="2 3" key="1">
    <citation type="submission" date="2016-10" db="EMBL/GenBank/DDBJ databases">
        <authorList>
            <person name="de Groot N.N."/>
        </authorList>
    </citation>
    <scope>NUCLEOTIDE SEQUENCE [LARGE SCALE GENOMIC DNA]</scope>
    <source>
        <strain evidence="2 3">DSM 43019</strain>
    </source>
</reference>
<dbReference type="RefSeq" id="WP_093613512.1">
    <property type="nucleotide sequence ID" value="NZ_BOMT01000096.1"/>
</dbReference>